<keyword evidence="2" id="KW-0067">ATP-binding</keyword>
<feature type="binding site" evidence="2">
    <location>
        <position position="45"/>
    </location>
    <ligand>
        <name>ATP</name>
        <dbReference type="ChEBI" id="CHEBI:30616"/>
    </ligand>
</feature>
<protein>
    <recommendedName>
        <fullName evidence="2">ATP-dependent dethiobiotin synthetase BioD</fullName>
        <ecNumber evidence="2">6.3.3.3</ecNumber>
    </recommendedName>
    <alternativeName>
        <fullName evidence="2">DTB synthetase</fullName>
        <shortName evidence="2">DTBS</shortName>
    </alternativeName>
    <alternativeName>
        <fullName evidence="2">Dethiobiotin synthase</fullName>
    </alternativeName>
</protein>
<comment type="caution">
    <text evidence="3">The sequence shown here is derived from an EMBL/GenBank/DDBJ whole genome shotgun (WGS) entry which is preliminary data.</text>
</comment>
<dbReference type="HAMAP" id="MF_00336">
    <property type="entry name" value="BioD"/>
    <property type="match status" value="1"/>
</dbReference>
<feature type="binding site" evidence="2">
    <location>
        <position position="17"/>
    </location>
    <ligand>
        <name>Mg(2+)</name>
        <dbReference type="ChEBI" id="CHEBI:18420"/>
    </ligand>
</feature>
<comment type="function">
    <text evidence="2">Catalyzes a mechanistically unusual reaction, the ATP-dependent insertion of CO2 between the N7 and N8 nitrogen atoms of 7,8-diaminopelargonic acid (DAPA, also called 7,8-diammoniononanoate) to form a ureido ring.</text>
</comment>
<dbReference type="CDD" id="cd03109">
    <property type="entry name" value="DTBS"/>
    <property type="match status" value="1"/>
</dbReference>
<gene>
    <name evidence="2 3" type="primary">bioD</name>
    <name evidence="3" type="ORF">KB213_01420</name>
</gene>
<keyword evidence="2 3" id="KW-0436">Ligase</keyword>
<dbReference type="PIRSF" id="PIRSF006755">
    <property type="entry name" value="DTB_synth"/>
    <property type="match status" value="1"/>
</dbReference>
<keyword evidence="2" id="KW-0460">Magnesium</keyword>
<comment type="cofactor">
    <cofactor evidence="2">
        <name>Mg(2+)</name>
        <dbReference type="ChEBI" id="CHEBI:18420"/>
    </cofactor>
</comment>
<accession>A0ABS5E4A4</accession>
<dbReference type="RefSeq" id="WP_211680209.1">
    <property type="nucleotide sequence ID" value="NZ_JAGRQH010000001.1"/>
</dbReference>
<comment type="similarity">
    <text evidence="2">Belongs to the dethiobiotin synthetase family.</text>
</comment>
<dbReference type="PANTHER" id="PTHR43210:SF5">
    <property type="entry name" value="DETHIOBIOTIN SYNTHETASE"/>
    <property type="match status" value="1"/>
</dbReference>
<name>A0ABS5E4A4_9PROT</name>
<feature type="binding site" evidence="2">
    <location>
        <position position="45"/>
    </location>
    <ligand>
        <name>Mg(2+)</name>
        <dbReference type="ChEBI" id="CHEBI:18420"/>
    </ligand>
</feature>
<dbReference type="EC" id="6.3.3.3" evidence="2"/>
<comment type="pathway">
    <text evidence="2">Cofactor biosynthesis; biotin biosynthesis; biotin from 7,8-diaminononanoate: step 1/2.</text>
</comment>
<dbReference type="InterPro" id="IPR027417">
    <property type="entry name" value="P-loop_NTPase"/>
</dbReference>
<dbReference type="InterPro" id="IPR004472">
    <property type="entry name" value="DTB_synth_BioD"/>
</dbReference>
<dbReference type="Proteomes" id="UP000677812">
    <property type="component" value="Unassembled WGS sequence"/>
</dbReference>
<keyword evidence="4" id="KW-1185">Reference proteome</keyword>
<comment type="caution">
    <text evidence="2">Lacks conserved residue(s) required for the propagation of feature annotation.</text>
</comment>
<feature type="binding site" evidence="2">
    <location>
        <begin position="185"/>
        <end position="187"/>
    </location>
    <ligand>
        <name>ATP</name>
        <dbReference type="ChEBI" id="CHEBI:30616"/>
    </ligand>
</feature>
<dbReference type="GO" id="GO:0004141">
    <property type="term" value="F:dethiobiotin synthase activity"/>
    <property type="evidence" value="ECO:0007669"/>
    <property type="project" value="UniProtKB-EC"/>
</dbReference>
<feature type="binding site" evidence="2">
    <location>
        <begin position="13"/>
        <end position="18"/>
    </location>
    <ligand>
        <name>ATP</name>
        <dbReference type="ChEBI" id="CHEBI:30616"/>
    </ligand>
</feature>
<feature type="binding site" evidence="2">
    <location>
        <position position="101"/>
    </location>
    <ligand>
        <name>Mg(2+)</name>
        <dbReference type="ChEBI" id="CHEBI:18420"/>
    </ligand>
</feature>
<sequence>MTRGVFVTGTDTGIGKTLTSAILTTAWQATYWKPLQTGLNEEEGDSPTVSRLANLTPERLIPPAYALQEPLAPSAAAALEGIHIDPDRLTLPNVAAPLVVEGAGGVMVPVYDDVLMIDLMARFALPVVLVARSGLGTINHSLLTIEALKQRGIEILGVVFSGKENPDNMRMIERFSGVRTLFTVPHIAHISPQSVTEHAKNVPTFHSLVHKA</sequence>
<feature type="binding site" evidence="2">
    <location>
        <position position="37"/>
    </location>
    <ligand>
        <name>substrate</name>
    </ligand>
</feature>
<keyword evidence="2" id="KW-0547">Nucleotide-binding</keyword>
<dbReference type="Pfam" id="PF13500">
    <property type="entry name" value="AAA_26"/>
    <property type="match status" value="1"/>
</dbReference>
<keyword evidence="2" id="KW-0479">Metal-binding</keyword>
<dbReference type="PANTHER" id="PTHR43210">
    <property type="entry name" value="DETHIOBIOTIN SYNTHETASE"/>
    <property type="match status" value="1"/>
</dbReference>
<evidence type="ECO:0000313" key="3">
    <source>
        <dbReference type="EMBL" id="MBR0558722.1"/>
    </source>
</evidence>
<proteinExistence type="inferred from homology"/>
<comment type="subcellular location">
    <subcellularLocation>
        <location evidence="2">Cytoplasm</location>
    </subcellularLocation>
</comment>
<dbReference type="Gene3D" id="3.40.50.300">
    <property type="entry name" value="P-loop containing nucleotide triphosphate hydrolases"/>
    <property type="match status" value="1"/>
</dbReference>
<dbReference type="NCBIfam" id="TIGR00347">
    <property type="entry name" value="bioD"/>
    <property type="match status" value="1"/>
</dbReference>
<dbReference type="EMBL" id="JAGRQH010000001">
    <property type="protein sequence ID" value="MBR0558722.1"/>
    <property type="molecule type" value="Genomic_DNA"/>
</dbReference>
<evidence type="ECO:0000313" key="4">
    <source>
        <dbReference type="Proteomes" id="UP000677812"/>
    </source>
</evidence>
<organism evidence="3 4">
    <name type="scientific">Neokomagataea anthophila</name>
    <dbReference type="NCBI Taxonomy" id="2826925"/>
    <lineage>
        <taxon>Bacteria</taxon>
        <taxon>Pseudomonadati</taxon>
        <taxon>Pseudomonadota</taxon>
        <taxon>Alphaproteobacteria</taxon>
        <taxon>Acetobacterales</taxon>
        <taxon>Acetobacteraceae</taxon>
        <taxon>Neokomagataea</taxon>
    </lineage>
</organism>
<evidence type="ECO:0000256" key="1">
    <source>
        <dbReference type="ARBA" id="ARBA00022756"/>
    </source>
</evidence>
<comment type="catalytic activity">
    <reaction evidence="2">
        <text>(7R,8S)-7,8-diammoniononanoate + CO2 + ATP = (4R,5S)-dethiobiotin + ADP + phosphate + 3 H(+)</text>
        <dbReference type="Rhea" id="RHEA:15805"/>
        <dbReference type="ChEBI" id="CHEBI:15378"/>
        <dbReference type="ChEBI" id="CHEBI:16526"/>
        <dbReference type="ChEBI" id="CHEBI:30616"/>
        <dbReference type="ChEBI" id="CHEBI:43474"/>
        <dbReference type="ChEBI" id="CHEBI:149469"/>
        <dbReference type="ChEBI" id="CHEBI:149473"/>
        <dbReference type="ChEBI" id="CHEBI:456216"/>
        <dbReference type="EC" id="6.3.3.3"/>
    </reaction>
</comment>
<dbReference type="SUPFAM" id="SSF52540">
    <property type="entry name" value="P-loop containing nucleoside triphosphate hydrolases"/>
    <property type="match status" value="1"/>
</dbReference>
<reference evidence="3 4" key="1">
    <citation type="submission" date="2021-04" db="EMBL/GenBank/DDBJ databases">
        <title>The complete genome sequence of Neokomagataea sp. TBRC 2177.</title>
        <authorList>
            <person name="Charoenyingcharoen P."/>
            <person name="Yukphan P."/>
        </authorList>
    </citation>
    <scope>NUCLEOTIDE SEQUENCE [LARGE SCALE GENOMIC DNA]</scope>
    <source>
        <strain evidence="3 4">TBRC 2177</strain>
    </source>
</reference>
<feature type="binding site" evidence="2">
    <location>
        <begin position="101"/>
        <end position="104"/>
    </location>
    <ligand>
        <name>ATP</name>
        <dbReference type="ChEBI" id="CHEBI:30616"/>
    </ligand>
</feature>
<keyword evidence="2" id="KW-0963">Cytoplasm</keyword>
<feature type="active site" evidence="2">
    <location>
        <position position="33"/>
    </location>
</feature>
<keyword evidence="1 2" id="KW-0093">Biotin biosynthesis</keyword>
<comment type="subunit">
    <text evidence="2">Homodimer.</text>
</comment>
<evidence type="ECO:0000256" key="2">
    <source>
        <dbReference type="HAMAP-Rule" id="MF_00336"/>
    </source>
</evidence>